<dbReference type="AlphaFoldDB" id="A0A7J5A9J0"/>
<dbReference type="EMBL" id="WAAU01000029">
    <property type="protein sequence ID" value="KAB1154185.1"/>
    <property type="molecule type" value="Genomic_DNA"/>
</dbReference>
<name>A0A7J5A9J0_9FLAO</name>
<evidence type="ECO:0008006" key="3">
    <source>
        <dbReference type="Google" id="ProtNLM"/>
    </source>
</evidence>
<sequence>MKVYKIITTLIAFILFSVKIKAQDKFSPKEAINPPIDFEVFASKEILSIQNVFMRPLKKMEKFSVFNMLTYSQFYEDKNVVFVGSTTLNYEVAKNLSISGGIATNSIDGIHPILGINYAYVSKEMLLILAPSIDLIDDKSLEALFLYEYKPRLSKKTSLYTRIQFLYNHNIRQDTHNRSYLNLRLGLSFNNISIGIGSNLDAFGPFKIKKENYGLFAKFLI</sequence>
<accession>A0A7J5A9J0</accession>
<protein>
    <recommendedName>
        <fullName evidence="3">DUF481 domain-containing protein</fullName>
    </recommendedName>
</protein>
<reference evidence="1 2" key="1">
    <citation type="submission" date="2019-09" db="EMBL/GenBank/DDBJ databases">
        <authorList>
            <person name="Cao W.R."/>
        </authorList>
    </citation>
    <scope>NUCLEOTIDE SEQUENCE [LARGE SCALE GENOMIC DNA]</scope>
    <source>
        <strain evidence="2">a4</strain>
    </source>
</reference>
<dbReference type="OrthoDB" id="675324at2"/>
<comment type="caution">
    <text evidence="1">The sequence shown here is derived from an EMBL/GenBank/DDBJ whole genome shotgun (WGS) entry which is preliminary data.</text>
</comment>
<keyword evidence="2" id="KW-1185">Reference proteome</keyword>
<gene>
    <name evidence="1" type="ORF">F7018_14505</name>
</gene>
<proteinExistence type="predicted"/>
<dbReference type="RefSeq" id="WP_150900819.1">
    <property type="nucleotide sequence ID" value="NZ_WAAU01000029.1"/>
</dbReference>
<dbReference type="Proteomes" id="UP000467305">
    <property type="component" value="Unassembled WGS sequence"/>
</dbReference>
<evidence type="ECO:0000313" key="1">
    <source>
        <dbReference type="EMBL" id="KAB1154185.1"/>
    </source>
</evidence>
<evidence type="ECO:0000313" key="2">
    <source>
        <dbReference type="Proteomes" id="UP000467305"/>
    </source>
</evidence>
<organism evidence="1 2">
    <name type="scientific">Tenacibaculum aiptasiae</name>
    <dbReference type="NCBI Taxonomy" id="426481"/>
    <lineage>
        <taxon>Bacteria</taxon>
        <taxon>Pseudomonadati</taxon>
        <taxon>Bacteroidota</taxon>
        <taxon>Flavobacteriia</taxon>
        <taxon>Flavobacteriales</taxon>
        <taxon>Flavobacteriaceae</taxon>
        <taxon>Tenacibaculum</taxon>
    </lineage>
</organism>